<protein>
    <submittedName>
        <fullName evidence="4">Cytoskeletal signaling protein slm1</fullName>
    </submittedName>
</protein>
<feature type="compositionally biased region" description="Basic and acidic residues" evidence="2">
    <location>
        <begin position="535"/>
        <end position="544"/>
    </location>
</feature>
<dbReference type="PROSITE" id="PS50003">
    <property type="entry name" value="PH_DOMAIN"/>
    <property type="match status" value="1"/>
</dbReference>
<dbReference type="SUPFAM" id="SSF103657">
    <property type="entry name" value="BAR/IMD domain-like"/>
    <property type="match status" value="1"/>
</dbReference>
<dbReference type="InterPro" id="IPR046868">
    <property type="entry name" value="BAR_4"/>
</dbReference>
<dbReference type="InterPro" id="IPR046869">
    <property type="entry name" value="SLM1/RGC1-like_PH"/>
</dbReference>
<dbReference type="OrthoDB" id="2264563at2759"/>
<dbReference type="AlphaFoldDB" id="A0A0N1HSX3"/>
<comment type="caution">
    <text evidence="4">The sequence shown here is derived from an EMBL/GenBank/DDBJ whole genome shotgun (WGS) entry which is preliminary data.</text>
</comment>
<feature type="domain" description="PH" evidence="3">
    <location>
        <begin position="304"/>
        <end position="416"/>
    </location>
</feature>
<dbReference type="SUPFAM" id="SSF50729">
    <property type="entry name" value="PH domain-like"/>
    <property type="match status" value="1"/>
</dbReference>
<evidence type="ECO:0000259" key="3">
    <source>
        <dbReference type="PROSITE" id="PS50003"/>
    </source>
</evidence>
<dbReference type="Pfam" id="PF20399">
    <property type="entry name" value="PH_20"/>
    <property type="match status" value="1"/>
</dbReference>
<keyword evidence="1" id="KW-0597">Phosphoprotein</keyword>
<dbReference type="VEuPathDB" id="FungiDB:AB675_5211"/>
<organism evidence="4 5">
    <name type="scientific">Cyphellophora attinorum</name>
    <dbReference type="NCBI Taxonomy" id="1664694"/>
    <lineage>
        <taxon>Eukaryota</taxon>
        <taxon>Fungi</taxon>
        <taxon>Dikarya</taxon>
        <taxon>Ascomycota</taxon>
        <taxon>Pezizomycotina</taxon>
        <taxon>Eurotiomycetes</taxon>
        <taxon>Chaetothyriomycetidae</taxon>
        <taxon>Chaetothyriales</taxon>
        <taxon>Cyphellophoraceae</taxon>
        <taxon>Cyphellophora</taxon>
    </lineage>
</organism>
<sequence length="544" mass="58247">MTTLPQRSNTTATHNTLGASSTSSGGDAPQGDPSTALGLLEERLQAYKHAVVYLEDYVKELAKAQKSSAKDLEKVLKSVSSPLKENHHFESSLGGVSGLFENIRANIQNQNALHVETEKNLTGQVLPILERLHTEIKAKNKELDSGAGKGAKAVDATRKASQKHIDGLATSTARFDSAGGRIAAHDDPYVLQRGVFHRLNQQILEENSNRNDIIAVQNNFQQFESHVLTTIQTALNSLNQFMSGQADRQKAMFGDIAATASNIPLDFEWNSFRERNGNVLVNPSAPPRTMDGIAFPNMGHRSTKPLIEGSLERKSRGGMGALTGYKSGYYAISPAGWLHEFKDNDDYRKDPSPEKSLYLPDCTIGAVDGQKFTIKGKDSSGNKLSQKMSITSEFQFKAHTNSDAQQWHGIIADLSSGTTNSVPTSPVESRNITPIATQMEQQPVHSQVNNQGLATGDRGTVAMPASPVQESGVVASPTASGRAAQAAHGTLPQTHQAGPGPATLASPADGGLNRSPSGAAAEGKHYHGAPATNDLAEREYVAKQ</sequence>
<dbReference type="InterPro" id="IPR043453">
    <property type="entry name" value="Slm1_PH"/>
</dbReference>
<name>A0A0N1HSX3_9EURO</name>
<dbReference type="Gene3D" id="2.30.29.30">
    <property type="entry name" value="Pleckstrin-homology domain (PH domain)/Phosphotyrosine-binding domain (PTB)"/>
    <property type="match status" value="1"/>
</dbReference>
<feature type="compositionally biased region" description="Polar residues" evidence="2">
    <location>
        <begin position="1"/>
        <end position="25"/>
    </location>
</feature>
<dbReference type="SMART" id="SM00233">
    <property type="entry name" value="PH"/>
    <property type="match status" value="1"/>
</dbReference>
<dbReference type="RefSeq" id="XP_017999423.1">
    <property type="nucleotide sequence ID" value="XM_018145405.1"/>
</dbReference>
<evidence type="ECO:0000256" key="2">
    <source>
        <dbReference type="SAM" id="MobiDB-lite"/>
    </source>
</evidence>
<dbReference type="EMBL" id="LFJN01000015">
    <property type="protein sequence ID" value="KPI39460.1"/>
    <property type="molecule type" value="Genomic_DNA"/>
</dbReference>
<evidence type="ECO:0000313" key="4">
    <source>
        <dbReference type="EMBL" id="KPI39460.1"/>
    </source>
</evidence>
<dbReference type="InterPro" id="IPR027267">
    <property type="entry name" value="AH/BAR_dom_sf"/>
</dbReference>
<dbReference type="PANTHER" id="PTHR31941">
    <property type="entry name" value="CYTOSKELETAL SIGNALING PROTEIN SLM1"/>
    <property type="match status" value="1"/>
</dbReference>
<dbReference type="InterPro" id="IPR001849">
    <property type="entry name" value="PH_domain"/>
</dbReference>
<dbReference type="Gene3D" id="1.20.1270.60">
    <property type="entry name" value="Arfaptin homology (AH) domain/BAR domain"/>
    <property type="match status" value="1"/>
</dbReference>
<reference evidence="4 5" key="1">
    <citation type="submission" date="2015-06" db="EMBL/GenBank/DDBJ databases">
        <title>Draft genome of the ant-associated black yeast Phialophora attae CBS 131958.</title>
        <authorList>
            <person name="Moreno L.F."/>
            <person name="Stielow B.J."/>
            <person name="de Hoog S."/>
            <person name="Vicente V.A."/>
            <person name="Weiss V.A."/>
            <person name="de Vries M."/>
            <person name="Cruz L.M."/>
            <person name="Souza E.M."/>
        </authorList>
    </citation>
    <scope>NUCLEOTIDE SEQUENCE [LARGE SCALE GENOMIC DNA]</scope>
    <source>
        <strain evidence="4 5">CBS 131958</strain>
    </source>
</reference>
<evidence type="ECO:0000313" key="5">
    <source>
        <dbReference type="Proteomes" id="UP000038010"/>
    </source>
</evidence>
<dbReference type="CDD" id="cd13311">
    <property type="entry name" value="PH_Slm1"/>
    <property type="match status" value="1"/>
</dbReference>
<dbReference type="Pfam" id="PF20400">
    <property type="entry name" value="BAR_4"/>
    <property type="match status" value="1"/>
</dbReference>
<feature type="region of interest" description="Disordered" evidence="2">
    <location>
        <begin position="469"/>
        <end position="544"/>
    </location>
</feature>
<proteinExistence type="predicted"/>
<accession>A0A0N1HSX3</accession>
<keyword evidence="5" id="KW-1185">Reference proteome</keyword>
<dbReference type="GeneID" id="28737285"/>
<gene>
    <name evidence="4" type="ORF">AB675_5211</name>
</gene>
<dbReference type="Proteomes" id="UP000038010">
    <property type="component" value="Unassembled WGS sequence"/>
</dbReference>
<feature type="region of interest" description="Disordered" evidence="2">
    <location>
        <begin position="1"/>
        <end position="35"/>
    </location>
</feature>
<evidence type="ECO:0000256" key="1">
    <source>
        <dbReference type="ARBA" id="ARBA00022553"/>
    </source>
</evidence>
<dbReference type="InterPro" id="IPR011993">
    <property type="entry name" value="PH-like_dom_sf"/>
</dbReference>
<dbReference type="STRING" id="1664694.A0A0N1HSX3"/>
<dbReference type="PANTHER" id="PTHR31941:SF1">
    <property type="entry name" value="CYTOSKELETAL SIGNALING PROTEIN SLM1"/>
    <property type="match status" value="1"/>
</dbReference>